<dbReference type="eggNOG" id="ENOG502SSB8">
    <property type="taxonomic scope" value="Eukaryota"/>
</dbReference>
<evidence type="ECO:0000256" key="6">
    <source>
        <dbReference type="SAM" id="MobiDB-lite"/>
    </source>
</evidence>
<dbReference type="HOGENOM" id="CLU_046870_0_0_1"/>
<dbReference type="GeneID" id="19401227"/>
<dbReference type="STRING" id="671987.R0JQC1"/>
<feature type="transmembrane region" description="Helical" evidence="7">
    <location>
        <begin position="103"/>
        <end position="120"/>
    </location>
</feature>
<dbReference type="AlphaFoldDB" id="R0JQC1"/>
<keyword evidence="3 7" id="KW-1133">Transmembrane helix</keyword>
<evidence type="ECO:0000256" key="1">
    <source>
        <dbReference type="ARBA" id="ARBA00004141"/>
    </source>
</evidence>
<dbReference type="PANTHER" id="PTHR33048">
    <property type="entry name" value="PTH11-LIKE INTEGRAL MEMBRANE PROTEIN (AFU_ORTHOLOGUE AFUA_5G11245)"/>
    <property type="match status" value="1"/>
</dbReference>
<feature type="domain" description="Rhodopsin" evidence="8">
    <location>
        <begin position="30"/>
        <end position="271"/>
    </location>
</feature>
<evidence type="ECO:0000256" key="2">
    <source>
        <dbReference type="ARBA" id="ARBA00022692"/>
    </source>
</evidence>
<dbReference type="Pfam" id="PF20684">
    <property type="entry name" value="Fung_rhodopsin"/>
    <property type="match status" value="1"/>
</dbReference>
<dbReference type="RefSeq" id="XP_008029108.1">
    <property type="nucleotide sequence ID" value="XM_008030917.1"/>
</dbReference>
<feature type="compositionally biased region" description="Basic and acidic residues" evidence="6">
    <location>
        <begin position="349"/>
        <end position="383"/>
    </location>
</feature>
<feature type="transmembrane region" description="Helical" evidence="7">
    <location>
        <begin position="219"/>
        <end position="237"/>
    </location>
</feature>
<dbReference type="InterPro" id="IPR052337">
    <property type="entry name" value="SAT4-like"/>
</dbReference>
<dbReference type="GO" id="GO:0016020">
    <property type="term" value="C:membrane"/>
    <property type="evidence" value="ECO:0007669"/>
    <property type="project" value="UniProtKB-SubCell"/>
</dbReference>
<proteinExistence type="inferred from homology"/>
<sequence>MSTGADWISQHDLLRSDYVMVAMTSAVFAVRVALQAWRRKAVEAQDILLFIAFLAYLAFAILYIVITPIFFKIQALQAGLVAPWPTMMTDIRFASKVMWQSGMEYWTCLWFVKLSLLVLYKKLLVGMPKVYLWTWWGTLIFCIVTWATCIITGPGLACDDTKKFFEEGIACSSPAETRRQTANLYYAYAVDTLTNLMVMFLPIRLLWNLQMERQKKIGCGLLFASVFSTIRIVQVGQDGRPKSPDPKWLTLWTIAECSTAVIIGCCPVFAATVPKGWTWPSNRASHRTQGYVEQSANQSDETASRGHRLRDMRSSRSPRKQHEKTPQHASVVSQDELPERRTGGTGIRITDEMREQHSRRMEEKRRMEEGYLEAQRPDSRNEL</sequence>
<dbReference type="InterPro" id="IPR049326">
    <property type="entry name" value="Rhodopsin_dom_fungi"/>
</dbReference>
<gene>
    <name evidence="9" type="ORF">SETTUDRAFT_173014</name>
</gene>
<feature type="transmembrane region" description="Helical" evidence="7">
    <location>
        <begin position="18"/>
        <end position="37"/>
    </location>
</feature>
<feature type="transmembrane region" description="Helical" evidence="7">
    <location>
        <begin position="185"/>
        <end position="207"/>
    </location>
</feature>
<dbReference type="PANTHER" id="PTHR33048:SF146">
    <property type="entry name" value="INTEGRAL MEMBRANE PROTEIN"/>
    <property type="match status" value="1"/>
</dbReference>
<feature type="transmembrane region" description="Helical" evidence="7">
    <location>
        <begin position="49"/>
        <end position="71"/>
    </location>
</feature>
<reference evidence="9 10" key="1">
    <citation type="journal article" date="2012" name="PLoS Pathog.">
        <title>Diverse lifestyles and strategies of plant pathogenesis encoded in the genomes of eighteen Dothideomycetes fungi.</title>
        <authorList>
            <person name="Ohm R.A."/>
            <person name="Feau N."/>
            <person name="Henrissat B."/>
            <person name="Schoch C.L."/>
            <person name="Horwitz B.A."/>
            <person name="Barry K.W."/>
            <person name="Condon B.J."/>
            <person name="Copeland A.C."/>
            <person name="Dhillon B."/>
            <person name="Glaser F."/>
            <person name="Hesse C.N."/>
            <person name="Kosti I."/>
            <person name="LaButti K."/>
            <person name="Lindquist E.A."/>
            <person name="Lucas S."/>
            <person name="Salamov A.A."/>
            <person name="Bradshaw R.E."/>
            <person name="Ciuffetti L."/>
            <person name="Hamelin R.C."/>
            <person name="Kema G.H.J."/>
            <person name="Lawrence C."/>
            <person name="Scott J.A."/>
            <person name="Spatafora J.W."/>
            <person name="Turgeon B.G."/>
            <person name="de Wit P.J.G.M."/>
            <person name="Zhong S."/>
            <person name="Goodwin S.B."/>
            <person name="Grigoriev I.V."/>
        </authorList>
    </citation>
    <scope>NUCLEOTIDE SEQUENCE [LARGE SCALE GENOMIC DNA]</scope>
    <source>
        <strain evidence="10">28A</strain>
    </source>
</reference>
<comment type="subcellular location">
    <subcellularLocation>
        <location evidence="1">Membrane</location>
        <topology evidence="1">Multi-pass membrane protein</topology>
    </subcellularLocation>
</comment>
<feature type="transmembrane region" description="Helical" evidence="7">
    <location>
        <begin position="249"/>
        <end position="273"/>
    </location>
</feature>
<evidence type="ECO:0000256" key="5">
    <source>
        <dbReference type="ARBA" id="ARBA00038359"/>
    </source>
</evidence>
<keyword evidence="4 7" id="KW-0472">Membrane</keyword>
<accession>R0JQC1</accession>
<reference evidence="9 10" key="2">
    <citation type="journal article" date="2013" name="PLoS Genet.">
        <title>Comparative genome structure, secondary metabolite, and effector coding capacity across Cochliobolus pathogens.</title>
        <authorList>
            <person name="Condon B.J."/>
            <person name="Leng Y."/>
            <person name="Wu D."/>
            <person name="Bushley K.E."/>
            <person name="Ohm R.A."/>
            <person name="Otillar R."/>
            <person name="Martin J."/>
            <person name="Schackwitz W."/>
            <person name="Grimwood J."/>
            <person name="MohdZainudin N."/>
            <person name="Xue C."/>
            <person name="Wang R."/>
            <person name="Manning V.A."/>
            <person name="Dhillon B."/>
            <person name="Tu Z.J."/>
            <person name="Steffenson B.J."/>
            <person name="Salamov A."/>
            <person name="Sun H."/>
            <person name="Lowry S."/>
            <person name="LaButti K."/>
            <person name="Han J."/>
            <person name="Copeland A."/>
            <person name="Lindquist E."/>
            <person name="Barry K."/>
            <person name="Schmutz J."/>
            <person name="Baker S.E."/>
            <person name="Ciuffetti L.M."/>
            <person name="Grigoriev I.V."/>
            <person name="Zhong S."/>
            <person name="Turgeon B.G."/>
        </authorList>
    </citation>
    <scope>NUCLEOTIDE SEQUENCE [LARGE SCALE GENOMIC DNA]</scope>
    <source>
        <strain evidence="10">28A</strain>
    </source>
</reference>
<dbReference type="OrthoDB" id="2988756at2759"/>
<feature type="compositionally biased region" description="Polar residues" evidence="6">
    <location>
        <begin position="285"/>
        <end position="301"/>
    </location>
</feature>
<protein>
    <recommendedName>
        <fullName evidence="8">Rhodopsin domain-containing protein</fullName>
    </recommendedName>
</protein>
<feature type="transmembrane region" description="Helical" evidence="7">
    <location>
        <begin position="132"/>
        <end position="157"/>
    </location>
</feature>
<evidence type="ECO:0000313" key="9">
    <source>
        <dbReference type="EMBL" id="EOA83378.1"/>
    </source>
</evidence>
<evidence type="ECO:0000313" key="10">
    <source>
        <dbReference type="Proteomes" id="UP000016935"/>
    </source>
</evidence>
<organism evidence="9 10">
    <name type="scientific">Exserohilum turcicum (strain 28A)</name>
    <name type="common">Northern leaf blight fungus</name>
    <name type="synonym">Setosphaeria turcica</name>
    <dbReference type="NCBI Taxonomy" id="671987"/>
    <lineage>
        <taxon>Eukaryota</taxon>
        <taxon>Fungi</taxon>
        <taxon>Dikarya</taxon>
        <taxon>Ascomycota</taxon>
        <taxon>Pezizomycotina</taxon>
        <taxon>Dothideomycetes</taxon>
        <taxon>Pleosporomycetidae</taxon>
        <taxon>Pleosporales</taxon>
        <taxon>Pleosporineae</taxon>
        <taxon>Pleosporaceae</taxon>
        <taxon>Exserohilum</taxon>
    </lineage>
</organism>
<comment type="similarity">
    <text evidence="5">Belongs to the SAT4 family.</text>
</comment>
<keyword evidence="2 7" id="KW-0812">Transmembrane</keyword>
<feature type="region of interest" description="Disordered" evidence="6">
    <location>
        <begin position="285"/>
        <end position="383"/>
    </location>
</feature>
<name>R0JQC1_EXST2</name>
<dbReference type="EMBL" id="KB908833">
    <property type="protein sequence ID" value="EOA83378.1"/>
    <property type="molecule type" value="Genomic_DNA"/>
</dbReference>
<keyword evidence="10" id="KW-1185">Reference proteome</keyword>
<evidence type="ECO:0000259" key="8">
    <source>
        <dbReference type="Pfam" id="PF20684"/>
    </source>
</evidence>
<evidence type="ECO:0000256" key="7">
    <source>
        <dbReference type="SAM" id="Phobius"/>
    </source>
</evidence>
<dbReference type="Proteomes" id="UP000016935">
    <property type="component" value="Unassembled WGS sequence"/>
</dbReference>
<evidence type="ECO:0000256" key="3">
    <source>
        <dbReference type="ARBA" id="ARBA00022989"/>
    </source>
</evidence>
<evidence type="ECO:0000256" key="4">
    <source>
        <dbReference type="ARBA" id="ARBA00023136"/>
    </source>
</evidence>